<name>X0ZZ86_9ZZZZ</name>
<reference evidence="2" key="1">
    <citation type="journal article" date="2014" name="Front. Microbiol.">
        <title>High frequency of phylogenetically diverse reductive dehalogenase-homologous genes in deep subseafloor sedimentary metagenomes.</title>
        <authorList>
            <person name="Kawai M."/>
            <person name="Futagami T."/>
            <person name="Toyoda A."/>
            <person name="Takaki Y."/>
            <person name="Nishi S."/>
            <person name="Hori S."/>
            <person name="Arai W."/>
            <person name="Tsubouchi T."/>
            <person name="Morono Y."/>
            <person name="Uchiyama I."/>
            <person name="Ito T."/>
            <person name="Fujiyama A."/>
            <person name="Inagaki F."/>
            <person name="Takami H."/>
        </authorList>
    </citation>
    <scope>NUCLEOTIDE SEQUENCE</scope>
    <source>
        <strain evidence="2">Expedition CK06-06</strain>
    </source>
</reference>
<organism evidence="2">
    <name type="scientific">marine sediment metagenome</name>
    <dbReference type="NCBI Taxonomy" id="412755"/>
    <lineage>
        <taxon>unclassified sequences</taxon>
        <taxon>metagenomes</taxon>
        <taxon>ecological metagenomes</taxon>
    </lineage>
</organism>
<accession>X0ZZ86</accession>
<sequence length="244" mass="27512">MREEYDFIRTEEIEIDIEQKELDNVITKFAGSPRNPFGSHCSFRFKGGAAGYKKSWTIHVSQINGGALTPAASGPIRGTVRRIAMIAQAMKPPCSVAESEGMGARKGAKSPLPGSYPQKPSDYGLSSWLTPSDENVDSDKALRFTCSDLNTIKRICVLEIKRRIKDREAEEEGKGISAEEEEFFEGLKDIESMQEIQEEEINEKEDLFTKQIKEMFPELSVIGTDFIFDLIKERKEFLDKMKGL</sequence>
<feature type="non-terminal residue" evidence="2">
    <location>
        <position position="244"/>
    </location>
</feature>
<dbReference type="AlphaFoldDB" id="X0ZZ86"/>
<gene>
    <name evidence="2" type="ORF">S01H4_20303</name>
</gene>
<dbReference type="EMBL" id="BART01009119">
    <property type="protein sequence ID" value="GAG63202.1"/>
    <property type="molecule type" value="Genomic_DNA"/>
</dbReference>
<evidence type="ECO:0000313" key="2">
    <source>
        <dbReference type="EMBL" id="GAG63202.1"/>
    </source>
</evidence>
<comment type="caution">
    <text evidence="2">The sequence shown here is derived from an EMBL/GenBank/DDBJ whole genome shotgun (WGS) entry which is preliminary data.</text>
</comment>
<evidence type="ECO:0000256" key="1">
    <source>
        <dbReference type="SAM" id="MobiDB-lite"/>
    </source>
</evidence>
<proteinExistence type="predicted"/>
<protein>
    <submittedName>
        <fullName evidence="2">Uncharacterized protein</fullName>
    </submittedName>
</protein>
<feature type="region of interest" description="Disordered" evidence="1">
    <location>
        <begin position="96"/>
        <end position="119"/>
    </location>
</feature>